<dbReference type="InterPro" id="IPR001461">
    <property type="entry name" value="Aspartic_peptidase_A1"/>
</dbReference>
<dbReference type="SUPFAM" id="SSF50630">
    <property type="entry name" value="Acid proteases"/>
    <property type="match status" value="1"/>
</dbReference>
<accession>A0AAV9X0W9</accession>
<evidence type="ECO:0000313" key="4">
    <source>
        <dbReference type="EMBL" id="KAK6532080.1"/>
    </source>
</evidence>
<proteinExistence type="inferred from homology"/>
<name>A0AAV9X0W9_9PEZI</name>
<feature type="signal peptide" evidence="2">
    <location>
        <begin position="1"/>
        <end position="20"/>
    </location>
</feature>
<gene>
    <name evidence="4" type="primary">PEP1_3</name>
    <name evidence="4" type="ORF">TWF694_003242</name>
</gene>
<keyword evidence="4" id="KW-0472">Membrane</keyword>
<organism evidence="4 5">
    <name type="scientific">Orbilia ellipsospora</name>
    <dbReference type="NCBI Taxonomy" id="2528407"/>
    <lineage>
        <taxon>Eukaryota</taxon>
        <taxon>Fungi</taxon>
        <taxon>Dikarya</taxon>
        <taxon>Ascomycota</taxon>
        <taxon>Pezizomycotina</taxon>
        <taxon>Orbiliomycetes</taxon>
        <taxon>Orbiliales</taxon>
        <taxon>Orbiliaceae</taxon>
        <taxon>Orbilia</taxon>
    </lineage>
</organism>
<dbReference type="GO" id="GO:0006508">
    <property type="term" value="P:proteolysis"/>
    <property type="evidence" value="ECO:0007669"/>
    <property type="project" value="InterPro"/>
</dbReference>
<dbReference type="InterPro" id="IPR033121">
    <property type="entry name" value="PEPTIDASE_A1"/>
</dbReference>
<keyword evidence="2" id="KW-0732">Signal</keyword>
<dbReference type="PANTHER" id="PTHR47966">
    <property type="entry name" value="BETA-SITE APP-CLEAVING ENZYME, ISOFORM A-RELATED"/>
    <property type="match status" value="1"/>
</dbReference>
<keyword evidence="4" id="KW-0675">Receptor</keyword>
<evidence type="ECO:0000313" key="5">
    <source>
        <dbReference type="Proteomes" id="UP001365542"/>
    </source>
</evidence>
<dbReference type="Proteomes" id="UP001365542">
    <property type="component" value="Unassembled WGS sequence"/>
</dbReference>
<protein>
    <submittedName>
        <fullName evidence="4">Type I transmembrane sorting receptor</fullName>
    </submittedName>
</protein>
<evidence type="ECO:0000259" key="3">
    <source>
        <dbReference type="PROSITE" id="PS51767"/>
    </source>
</evidence>
<feature type="chain" id="PRO_5043530316" evidence="2">
    <location>
        <begin position="21"/>
        <end position="170"/>
    </location>
</feature>
<comment type="similarity">
    <text evidence="1">Belongs to the peptidase A1 family.</text>
</comment>
<dbReference type="PROSITE" id="PS51767">
    <property type="entry name" value="PEPTIDASE_A1"/>
    <property type="match status" value="1"/>
</dbReference>
<dbReference type="GO" id="GO:0004190">
    <property type="term" value="F:aspartic-type endopeptidase activity"/>
    <property type="evidence" value="ECO:0007669"/>
    <property type="project" value="InterPro"/>
</dbReference>
<feature type="domain" description="Peptidase A1" evidence="3">
    <location>
        <begin position="104"/>
        <end position="170"/>
    </location>
</feature>
<sequence>MRYPESLILVATLSATCTTALPVATDVFTVTPSNFSIPVTHNALTVNQNGPNAYNKAIARWKFKKDLPTGKALRNNLVLDHNLAKRVNYDGTVQANPGTADVEYTVPVSIGSPAQSLNLNIDTGSADFWVFSSNQPASQTTGHKVYKPNKSSNYQIKTGSTWSIGYADGS</sequence>
<dbReference type="EMBL" id="JAVHJO010000012">
    <property type="protein sequence ID" value="KAK6532080.1"/>
    <property type="molecule type" value="Genomic_DNA"/>
</dbReference>
<dbReference type="Pfam" id="PF00026">
    <property type="entry name" value="Asp"/>
    <property type="match status" value="1"/>
</dbReference>
<keyword evidence="4" id="KW-0812">Transmembrane</keyword>
<keyword evidence="5" id="KW-1185">Reference proteome</keyword>
<dbReference type="Gene3D" id="2.40.70.10">
    <property type="entry name" value="Acid Proteases"/>
    <property type="match status" value="1"/>
</dbReference>
<comment type="caution">
    <text evidence="4">The sequence shown here is derived from an EMBL/GenBank/DDBJ whole genome shotgun (WGS) entry which is preliminary data.</text>
</comment>
<reference evidence="4 5" key="1">
    <citation type="submission" date="2019-10" db="EMBL/GenBank/DDBJ databases">
        <authorList>
            <person name="Palmer J.M."/>
        </authorList>
    </citation>
    <scope>NUCLEOTIDE SEQUENCE [LARGE SCALE GENOMIC DNA]</scope>
    <source>
        <strain evidence="4 5">TWF694</strain>
    </source>
</reference>
<dbReference type="InterPro" id="IPR021109">
    <property type="entry name" value="Peptidase_aspartic_dom_sf"/>
</dbReference>
<evidence type="ECO:0000256" key="2">
    <source>
        <dbReference type="SAM" id="SignalP"/>
    </source>
</evidence>
<evidence type="ECO:0000256" key="1">
    <source>
        <dbReference type="ARBA" id="ARBA00007447"/>
    </source>
</evidence>
<dbReference type="PANTHER" id="PTHR47966:SF1">
    <property type="entry name" value="ASPARTYL PROTEINASE"/>
    <property type="match status" value="1"/>
</dbReference>
<dbReference type="AlphaFoldDB" id="A0AAV9X0W9"/>